<dbReference type="RefSeq" id="WP_283417716.1">
    <property type="nucleotide sequence ID" value="NZ_FXUO01000008.1"/>
</dbReference>
<dbReference type="SUPFAM" id="SSF53448">
    <property type="entry name" value="Nucleotide-diphospho-sugar transferases"/>
    <property type="match status" value="1"/>
</dbReference>
<sequence length="305" mass="35516">MLNVPEVSIIMPVYNGARYIEQTLEYLKQQTFENFEVIIIDDHSIDDTANAVSRFCEKDTRFNLHFNIKKGVASARNVGLEKAKGKYIIHYDSDDIIPSDAIMNMYDAIIDNADIVIGDYIVKTGDVENLELQNYNTASDRIIEGLITNKIHGGLWNKLIRKEFYEDLKFDESVNYMEDKLILVQILLRKPRVIVLNKVVYKYIQHAGSITSSLSENSLQSIKKVILQLEKEFENKNTSFDLSFLKIYYKLLAYLNRKSIDNKKDFKEVNSRIPFCKELSIHHRILLFLKVYSFGFISDLFLKLR</sequence>
<evidence type="ECO:0000313" key="2">
    <source>
        <dbReference type="EMBL" id="SMP96133.1"/>
    </source>
</evidence>
<dbReference type="Proteomes" id="UP001158050">
    <property type="component" value="Unassembled WGS sequence"/>
</dbReference>
<proteinExistence type="predicted"/>
<comment type="caution">
    <text evidence="2">The sequence shown here is derived from an EMBL/GenBank/DDBJ whole genome shotgun (WGS) entry which is preliminary data.</text>
</comment>
<dbReference type="Pfam" id="PF00535">
    <property type="entry name" value="Glycos_transf_2"/>
    <property type="match status" value="1"/>
</dbReference>
<accession>A0ABY1R6F5</accession>
<keyword evidence="3" id="KW-1185">Reference proteome</keyword>
<gene>
    <name evidence="2" type="ORF">SAMN05421679_108118</name>
</gene>
<dbReference type="Gene3D" id="3.90.550.10">
    <property type="entry name" value="Spore Coat Polysaccharide Biosynthesis Protein SpsA, Chain A"/>
    <property type="match status" value="1"/>
</dbReference>
<dbReference type="PANTHER" id="PTHR22916">
    <property type="entry name" value="GLYCOSYLTRANSFERASE"/>
    <property type="match status" value="1"/>
</dbReference>
<name>A0ABY1R6F5_9FLAO</name>
<feature type="domain" description="Glycosyltransferase 2-like" evidence="1">
    <location>
        <begin position="8"/>
        <end position="162"/>
    </location>
</feature>
<protein>
    <submittedName>
        <fullName evidence="2">Glycosyltransferase involved in cell wall bisynthesis</fullName>
    </submittedName>
</protein>
<organism evidence="2 3">
    <name type="scientific">Epilithonimonas pallida</name>
    <dbReference type="NCBI Taxonomy" id="373671"/>
    <lineage>
        <taxon>Bacteria</taxon>
        <taxon>Pseudomonadati</taxon>
        <taxon>Bacteroidota</taxon>
        <taxon>Flavobacteriia</taxon>
        <taxon>Flavobacteriales</taxon>
        <taxon>Weeksellaceae</taxon>
        <taxon>Chryseobacterium group</taxon>
        <taxon>Epilithonimonas</taxon>
    </lineage>
</organism>
<dbReference type="PANTHER" id="PTHR22916:SF3">
    <property type="entry name" value="UDP-GLCNAC:BETAGAL BETA-1,3-N-ACETYLGLUCOSAMINYLTRANSFERASE-LIKE PROTEIN 1"/>
    <property type="match status" value="1"/>
</dbReference>
<dbReference type="CDD" id="cd00761">
    <property type="entry name" value="Glyco_tranf_GTA_type"/>
    <property type="match status" value="1"/>
</dbReference>
<dbReference type="EMBL" id="FXUO01000008">
    <property type="protein sequence ID" value="SMP96133.1"/>
    <property type="molecule type" value="Genomic_DNA"/>
</dbReference>
<reference evidence="2 3" key="1">
    <citation type="submission" date="2017-05" db="EMBL/GenBank/DDBJ databases">
        <authorList>
            <person name="Varghese N."/>
            <person name="Submissions S."/>
        </authorList>
    </citation>
    <scope>NUCLEOTIDE SEQUENCE [LARGE SCALE GENOMIC DNA]</scope>
    <source>
        <strain evidence="2 3">DSM 18015</strain>
    </source>
</reference>
<evidence type="ECO:0000259" key="1">
    <source>
        <dbReference type="Pfam" id="PF00535"/>
    </source>
</evidence>
<dbReference type="InterPro" id="IPR029044">
    <property type="entry name" value="Nucleotide-diphossugar_trans"/>
</dbReference>
<evidence type="ECO:0000313" key="3">
    <source>
        <dbReference type="Proteomes" id="UP001158050"/>
    </source>
</evidence>
<dbReference type="InterPro" id="IPR001173">
    <property type="entry name" value="Glyco_trans_2-like"/>
</dbReference>